<protein>
    <submittedName>
        <fullName evidence="1">Uncharacterized protein</fullName>
    </submittedName>
</protein>
<dbReference type="AlphaFoldDB" id="X0GNM9"/>
<evidence type="ECO:0000313" key="1">
    <source>
        <dbReference type="EMBL" id="EXL64893.1"/>
    </source>
</evidence>
<dbReference type="HOGENOM" id="CLU_2333689_0_0_1"/>
<reference evidence="1" key="2">
    <citation type="submission" date="2014-03" db="EMBL/GenBank/DDBJ databases">
        <title>The Genome Annotation of Fusarium oxysporum PHW808.</title>
        <authorList>
            <consortium name="The Broad Institute Genomics Platform"/>
            <person name="Ma L.-J."/>
            <person name="Corby-Kistler H."/>
            <person name="Broz K."/>
            <person name="Gale L.R."/>
            <person name="Jonkers W."/>
            <person name="O'Donnell K."/>
            <person name="Ploetz R."/>
            <person name="Steinberg C."/>
            <person name="Schwartz D.C."/>
            <person name="VanEtten H."/>
            <person name="Zhou S."/>
            <person name="Young S.K."/>
            <person name="Zeng Q."/>
            <person name="Gargeya S."/>
            <person name="Fitzgerald M."/>
            <person name="Abouelleil A."/>
            <person name="Alvarado L."/>
            <person name="Chapman S.B."/>
            <person name="Gainer-Dewar J."/>
            <person name="Goldberg J."/>
            <person name="Griggs A."/>
            <person name="Gujja S."/>
            <person name="Hansen M."/>
            <person name="Howarth C."/>
            <person name="Imamovic A."/>
            <person name="Ireland A."/>
            <person name="Larimer J."/>
            <person name="McCowan C."/>
            <person name="Murphy C."/>
            <person name="Pearson M."/>
            <person name="Poon T.W."/>
            <person name="Priest M."/>
            <person name="Roberts A."/>
            <person name="Saif S."/>
            <person name="Shea T."/>
            <person name="Sykes S."/>
            <person name="Wortman J."/>
            <person name="Nusbaum C."/>
            <person name="Birren B."/>
        </authorList>
    </citation>
    <scope>NUCLEOTIDE SEQUENCE</scope>
    <source>
        <strain evidence="1">54008</strain>
    </source>
</reference>
<dbReference type="EMBL" id="KK033846">
    <property type="protein sequence ID" value="EXL64893.1"/>
    <property type="molecule type" value="Genomic_DNA"/>
</dbReference>
<dbReference type="Proteomes" id="UP000030676">
    <property type="component" value="Unassembled WGS sequence"/>
</dbReference>
<name>X0GNM9_FUSOX</name>
<gene>
    <name evidence="1" type="ORF">FOPG_18864</name>
</gene>
<sequence>MAFPNVDLNLQWQDQNVIKKDGQWTVDGKLRNRSTNRFDRFDFDFDPSARAFQSIDIDRLQVVIDRFDRRSPNSSAVLGPYEVRSPGRNKYYYYYYLT</sequence>
<proteinExistence type="predicted"/>
<accession>X0GNM9</accession>
<reference evidence="1" key="1">
    <citation type="submission" date="2011-11" db="EMBL/GenBank/DDBJ databases">
        <title>The Genome Sequence of Fusarium oxysporum PHW808.</title>
        <authorList>
            <consortium name="The Broad Institute Genome Sequencing Platform"/>
            <person name="Ma L.-J."/>
            <person name="Gale L.R."/>
            <person name="Schwartz D.C."/>
            <person name="Zhou S."/>
            <person name="Corby-Kistler H."/>
            <person name="Young S.K."/>
            <person name="Zeng Q."/>
            <person name="Gargeya S."/>
            <person name="Fitzgerald M."/>
            <person name="Haas B."/>
            <person name="Abouelleil A."/>
            <person name="Alvarado L."/>
            <person name="Arachchi H.M."/>
            <person name="Berlin A."/>
            <person name="Brown A."/>
            <person name="Chapman S.B."/>
            <person name="Chen Z."/>
            <person name="Dunbar C."/>
            <person name="Freedman E."/>
            <person name="Gearin G."/>
            <person name="Goldberg J."/>
            <person name="Griggs A."/>
            <person name="Gujja S."/>
            <person name="Heiman D."/>
            <person name="Howarth C."/>
            <person name="Larson L."/>
            <person name="Lui A."/>
            <person name="MacDonald P.J.P."/>
            <person name="Montmayeur A."/>
            <person name="Murphy C."/>
            <person name="Neiman D."/>
            <person name="Pearson M."/>
            <person name="Priest M."/>
            <person name="Roberts A."/>
            <person name="Saif S."/>
            <person name="Shea T."/>
            <person name="Shenoy N."/>
            <person name="Sisk P."/>
            <person name="Stolte C."/>
            <person name="Sykes S."/>
            <person name="Wortman J."/>
            <person name="Nusbaum C."/>
            <person name="Birren B."/>
        </authorList>
    </citation>
    <scope>NUCLEOTIDE SEQUENCE [LARGE SCALE GENOMIC DNA]</scope>
    <source>
        <strain evidence="1">54008</strain>
    </source>
</reference>
<organism evidence="1">
    <name type="scientific">Fusarium oxysporum f. sp. conglutinans race 2 54008</name>
    <dbReference type="NCBI Taxonomy" id="1089457"/>
    <lineage>
        <taxon>Eukaryota</taxon>
        <taxon>Fungi</taxon>
        <taxon>Dikarya</taxon>
        <taxon>Ascomycota</taxon>
        <taxon>Pezizomycotina</taxon>
        <taxon>Sordariomycetes</taxon>
        <taxon>Hypocreomycetidae</taxon>
        <taxon>Hypocreales</taxon>
        <taxon>Nectriaceae</taxon>
        <taxon>Fusarium</taxon>
        <taxon>Fusarium oxysporum species complex</taxon>
    </lineage>
</organism>